<feature type="domain" description="HIT" evidence="2">
    <location>
        <begin position="5"/>
        <end position="110"/>
    </location>
</feature>
<dbReference type="InterPro" id="IPR001310">
    <property type="entry name" value="Histidine_triad_HIT"/>
</dbReference>
<evidence type="ECO:0000313" key="4">
    <source>
        <dbReference type="Proteomes" id="UP001519293"/>
    </source>
</evidence>
<keyword evidence="4" id="KW-1185">Reference proteome</keyword>
<protein>
    <submittedName>
        <fullName evidence="3">Diadenosine tetraphosphate (Ap4A) HIT family hydrolase</fullName>
    </submittedName>
</protein>
<dbReference type="PANTHER" id="PTHR46648:SF1">
    <property type="entry name" value="ADENOSINE 5'-MONOPHOSPHORAMIDASE HNT1"/>
    <property type="match status" value="1"/>
</dbReference>
<dbReference type="Proteomes" id="UP001519293">
    <property type="component" value="Unassembled WGS sequence"/>
</dbReference>
<name>A0ABS4R9F4_9BACI</name>
<reference evidence="3 4" key="1">
    <citation type="submission" date="2021-03" db="EMBL/GenBank/DDBJ databases">
        <title>Genomic Encyclopedia of Type Strains, Phase IV (KMG-IV): sequencing the most valuable type-strain genomes for metagenomic binning, comparative biology and taxonomic classification.</title>
        <authorList>
            <person name="Goeker M."/>
        </authorList>
    </citation>
    <scope>NUCLEOTIDE SEQUENCE [LARGE SCALE GENOMIC DNA]</scope>
    <source>
        <strain evidence="3 4">DSM 26675</strain>
    </source>
</reference>
<dbReference type="PROSITE" id="PS51084">
    <property type="entry name" value="HIT_2"/>
    <property type="match status" value="1"/>
</dbReference>
<dbReference type="RefSeq" id="WP_066394926.1">
    <property type="nucleotide sequence ID" value="NZ_JAGIKZ010000001.1"/>
</dbReference>
<dbReference type="SUPFAM" id="SSF54197">
    <property type="entry name" value="HIT-like"/>
    <property type="match status" value="1"/>
</dbReference>
<comment type="caution">
    <text evidence="3">The sequence shown here is derived from an EMBL/GenBank/DDBJ whole genome shotgun (WGS) entry which is preliminary data.</text>
</comment>
<evidence type="ECO:0000259" key="2">
    <source>
        <dbReference type="PROSITE" id="PS51084"/>
    </source>
</evidence>
<accession>A0ABS4R9F4</accession>
<evidence type="ECO:0000313" key="3">
    <source>
        <dbReference type="EMBL" id="MBP2239523.1"/>
    </source>
</evidence>
<proteinExistence type="predicted"/>
<dbReference type="Pfam" id="PF01230">
    <property type="entry name" value="HIT"/>
    <property type="match status" value="1"/>
</dbReference>
<keyword evidence="3" id="KW-0378">Hydrolase</keyword>
<dbReference type="PRINTS" id="PR00332">
    <property type="entry name" value="HISTRIAD"/>
</dbReference>
<dbReference type="EMBL" id="JAGIKZ010000001">
    <property type="protein sequence ID" value="MBP2239523.1"/>
    <property type="molecule type" value="Genomic_DNA"/>
</dbReference>
<feature type="short sequence motif" description="Histidine triad motif" evidence="1">
    <location>
        <begin position="95"/>
        <end position="99"/>
    </location>
</feature>
<dbReference type="InterPro" id="IPR011146">
    <property type="entry name" value="HIT-like"/>
</dbReference>
<organism evidence="3 4">
    <name type="scientific">Cytobacillus eiseniae</name>
    <dbReference type="NCBI Taxonomy" id="762947"/>
    <lineage>
        <taxon>Bacteria</taxon>
        <taxon>Bacillati</taxon>
        <taxon>Bacillota</taxon>
        <taxon>Bacilli</taxon>
        <taxon>Bacillales</taxon>
        <taxon>Bacillaceae</taxon>
        <taxon>Cytobacillus</taxon>
    </lineage>
</organism>
<evidence type="ECO:0000256" key="1">
    <source>
        <dbReference type="PROSITE-ProRule" id="PRU00464"/>
    </source>
</evidence>
<gene>
    <name evidence="3" type="ORF">J2Z40_000076</name>
</gene>
<dbReference type="InterPro" id="IPR036265">
    <property type="entry name" value="HIT-like_sf"/>
</dbReference>
<dbReference type="Gene3D" id="3.30.428.10">
    <property type="entry name" value="HIT-like"/>
    <property type="match status" value="1"/>
</dbReference>
<dbReference type="PANTHER" id="PTHR46648">
    <property type="entry name" value="HIT FAMILY PROTEIN 1"/>
    <property type="match status" value="1"/>
</dbReference>
<sequence>METCVFCQILTKKEKASIIYENDYVCCFFDKYPINLGHILVIPKIHYQEFSEVDRKSLSEVILIAQKITQLLEKILHTDGITIMQNNGIFKDVNHYHMHIIPRFEGDGFSWIEPTNDINENDVEQLKLKLIDSL</sequence>
<dbReference type="GO" id="GO:0016787">
    <property type="term" value="F:hydrolase activity"/>
    <property type="evidence" value="ECO:0007669"/>
    <property type="project" value="UniProtKB-KW"/>
</dbReference>